<evidence type="ECO:0000313" key="3">
    <source>
        <dbReference type="EMBL" id="NID14941.1"/>
    </source>
</evidence>
<protein>
    <submittedName>
        <fullName evidence="3">2OG-Fe(II) oxygenase</fullName>
    </submittedName>
</protein>
<dbReference type="EMBL" id="JAAQTL010000001">
    <property type="protein sequence ID" value="NID14941.1"/>
    <property type="molecule type" value="Genomic_DNA"/>
</dbReference>
<evidence type="ECO:0000259" key="2">
    <source>
        <dbReference type="PROSITE" id="PS51471"/>
    </source>
</evidence>
<dbReference type="InterPro" id="IPR044862">
    <property type="entry name" value="Pro_4_hyd_alph_FE2OG_OXY"/>
</dbReference>
<gene>
    <name evidence="3" type="ORF">HBF32_05595</name>
</gene>
<organism evidence="3 4">
    <name type="scientific">Luteibacter yeojuensis</name>
    <dbReference type="NCBI Taxonomy" id="345309"/>
    <lineage>
        <taxon>Bacteria</taxon>
        <taxon>Pseudomonadati</taxon>
        <taxon>Pseudomonadota</taxon>
        <taxon>Gammaproteobacteria</taxon>
        <taxon>Lysobacterales</taxon>
        <taxon>Rhodanobacteraceae</taxon>
        <taxon>Luteibacter</taxon>
    </lineage>
</organism>
<comment type="similarity">
    <text evidence="1">Belongs to the iron/ascorbate-dependent oxidoreductase family.</text>
</comment>
<feature type="domain" description="Fe2OG dioxygenase" evidence="2">
    <location>
        <begin position="108"/>
        <end position="216"/>
    </location>
</feature>
<accession>A0A7X5TNY6</accession>
<dbReference type="GO" id="GO:0016491">
    <property type="term" value="F:oxidoreductase activity"/>
    <property type="evidence" value="ECO:0007669"/>
    <property type="project" value="UniProtKB-KW"/>
</dbReference>
<reference evidence="3 4" key="1">
    <citation type="journal article" date="2006" name="Int. J. Syst. Evol. Microbiol.">
        <title>Dyella yeojuensis sp. nov., isolated from greenhouse soil in Korea.</title>
        <authorList>
            <person name="Kim B.Y."/>
            <person name="Weon H.Y."/>
            <person name="Lee K.H."/>
            <person name="Seok S.J."/>
            <person name="Kwon S.W."/>
            <person name="Go S.J."/>
            <person name="Stackebrandt E."/>
        </authorList>
    </citation>
    <scope>NUCLEOTIDE SEQUENCE [LARGE SCALE GENOMIC DNA]</scope>
    <source>
        <strain evidence="3 4">DSM 17673</strain>
    </source>
</reference>
<dbReference type="InterPro" id="IPR005123">
    <property type="entry name" value="Oxoglu/Fe-dep_dioxygenase_dom"/>
</dbReference>
<evidence type="ECO:0000256" key="1">
    <source>
        <dbReference type="RuleBase" id="RU003682"/>
    </source>
</evidence>
<dbReference type="Gene3D" id="2.60.120.620">
    <property type="entry name" value="q2cbj1_9rhob like domain"/>
    <property type="match status" value="1"/>
</dbReference>
<comment type="caution">
    <text evidence="3">The sequence shown here is derived from an EMBL/GenBank/DDBJ whole genome shotgun (WGS) entry which is preliminary data.</text>
</comment>
<name>A0A7X5TNY6_9GAMM</name>
<keyword evidence="4" id="KW-1185">Reference proteome</keyword>
<keyword evidence="1" id="KW-0560">Oxidoreductase</keyword>
<proteinExistence type="inferred from homology"/>
<keyword evidence="1" id="KW-0408">Iron</keyword>
<sequence>MSERVGNCRWQPAPSRYNAGRGIHSRTARMLLDPTRLERPDTDIRHEPFSFMIAHGQLPDDARSDLDRDFPQYGSAGFFPYDASDCGPSVNELVKQMTSREFSAAVGRHLGIEGLENYPTLVTLCRLLNRRHGTIHTDSKSKIATALIYLNPMWPDTSDGCLRFLRSINDIDDVVAPELKPLYGEFAVFRRAENSFHGHLPYEGERRVIQVAWLTSEEEKARKTKRGKFSRAFKKIFGKLDRKVGADRDRNASHPD</sequence>
<evidence type="ECO:0000313" key="4">
    <source>
        <dbReference type="Proteomes" id="UP000518878"/>
    </source>
</evidence>
<dbReference type="PROSITE" id="PS51471">
    <property type="entry name" value="FE2OG_OXY"/>
    <property type="match status" value="1"/>
</dbReference>
<dbReference type="Pfam" id="PF13640">
    <property type="entry name" value="2OG-FeII_Oxy_3"/>
    <property type="match status" value="1"/>
</dbReference>
<dbReference type="AlphaFoldDB" id="A0A7X5TNY6"/>
<keyword evidence="1" id="KW-0479">Metal-binding</keyword>
<dbReference type="Proteomes" id="UP000518878">
    <property type="component" value="Unassembled WGS sequence"/>
</dbReference>
<dbReference type="GO" id="GO:0046872">
    <property type="term" value="F:metal ion binding"/>
    <property type="evidence" value="ECO:0007669"/>
    <property type="project" value="UniProtKB-KW"/>
</dbReference>